<dbReference type="OrthoDB" id="514777at2759"/>
<dbReference type="EMBL" id="JACMRX010000004">
    <property type="protein sequence ID" value="KAF7990917.1"/>
    <property type="molecule type" value="Genomic_DNA"/>
</dbReference>
<keyword evidence="2" id="KW-1185">Reference proteome</keyword>
<dbReference type="Proteomes" id="UP000639338">
    <property type="component" value="Unassembled WGS sequence"/>
</dbReference>
<proteinExistence type="predicted"/>
<dbReference type="Gene3D" id="1.25.40.180">
    <property type="match status" value="1"/>
</dbReference>
<accession>A0A835CP45</accession>
<sequence>MDQKKSNVKYSHLDQRIKTLIDVSQEVLDTDNFIEIAIDRVKTKTKRSFYPEFIRRSLQLLNREELFEIREKYWSMIAQMIINKMFPLSVFQSEYCKMLEETSSKDIDFYVLWMFKAEILKTLIIRGAHPLSELTTTTSVLKKRGLVGKLIGKLLKILIESEGELAFTEKWNASGIKWDDLLDRSLENSIDFIIVYDLHCLLRKGHNRKRRSATENVVKDELKASGIELLTDLVDTSYENQVDIIKKYNSKSLTIEETRQLNKQLLNLLRERDFDDIPSWITENVGEEK</sequence>
<dbReference type="AlphaFoldDB" id="A0A835CP45"/>
<evidence type="ECO:0000313" key="1">
    <source>
        <dbReference type="EMBL" id="KAF7990917.1"/>
    </source>
</evidence>
<reference evidence="1 2" key="1">
    <citation type="submission" date="2020-08" db="EMBL/GenBank/DDBJ databases">
        <title>Aphidius gifuensis genome sequencing and assembly.</title>
        <authorList>
            <person name="Du Z."/>
        </authorList>
    </citation>
    <scope>NUCLEOTIDE SEQUENCE [LARGE SCALE GENOMIC DNA]</scope>
    <source>
        <strain evidence="1">YNYX2018</strain>
        <tissue evidence="1">Adults</tissue>
    </source>
</reference>
<gene>
    <name evidence="1" type="ORF">HCN44_000722</name>
</gene>
<protein>
    <submittedName>
        <fullName evidence="1">Uncharacterized protein</fullName>
    </submittedName>
</protein>
<organism evidence="1 2">
    <name type="scientific">Aphidius gifuensis</name>
    <name type="common">Parasitoid wasp</name>
    <dbReference type="NCBI Taxonomy" id="684658"/>
    <lineage>
        <taxon>Eukaryota</taxon>
        <taxon>Metazoa</taxon>
        <taxon>Ecdysozoa</taxon>
        <taxon>Arthropoda</taxon>
        <taxon>Hexapoda</taxon>
        <taxon>Insecta</taxon>
        <taxon>Pterygota</taxon>
        <taxon>Neoptera</taxon>
        <taxon>Endopterygota</taxon>
        <taxon>Hymenoptera</taxon>
        <taxon>Apocrita</taxon>
        <taxon>Ichneumonoidea</taxon>
        <taxon>Braconidae</taxon>
        <taxon>Aphidiinae</taxon>
        <taxon>Aphidius</taxon>
    </lineage>
</organism>
<comment type="caution">
    <text evidence="1">The sequence shown here is derived from an EMBL/GenBank/DDBJ whole genome shotgun (WGS) entry which is preliminary data.</text>
</comment>
<name>A0A835CP45_APHGI</name>
<evidence type="ECO:0000313" key="2">
    <source>
        <dbReference type="Proteomes" id="UP000639338"/>
    </source>
</evidence>